<dbReference type="RefSeq" id="WP_211291160.1">
    <property type="nucleotide sequence ID" value="NZ_PTJD01000011.1"/>
</dbReference>
<protein>
    <recommendedName>
        <fullName evidence="3">Cof subfamily protein (Haloacid dehalogenase superfamily)/HAD superfamily hydrolase (TIGR01484 family)</fullName>
    </recommendedName>
</protein>
<organism evidence="1 2">
    <name type="scientific">Kineococcus xinjiangensis</name>
    <dbReference type="NCBI Taxonomy" id="512762"/>
    <lineage>
        <taxon>Bacteria</taxon>
        <taxon>Bacillati</taxon>
        <taxon>Actinomycetota</taxon>
        <taxon>Actinomycetes</taxon>
        <taxon>Kineosporiales</taxon>
        <taxon>Kineosporiaceae</taxon>
        <taxon>Kineococcus</taxon>
    </lineage>
</organism>
<dbReference type="GO" id="GO:0016791">
    <property type="term" value="F:phosphatase activity"/>
    <property type="evidence" value="ECO:0007669"/>
    <property type="project" value="TreeGrafter"/>
</dbReference>
<dbReference type="Pfam" id="PF08282">
    <property type="entry name" value="Hydrolase_3"/>
    <property type="match status" value="1"/>
</dbReference>
<sequence>MTLPAAGPAGSLPAAEAERLLAGALRMVATDIDGTIVPHHTGVSARTLRAFRACRQAGIRVVFVTGRPPRWVLPVAEEAGLTGQAVCANGAVVYDLDARAVLRTHALAPEAVLELAERLRPALPGVTLALETLRGFRREPGYRTTFDTGAETQVAQLPELLADCPPVVKVLAKCPGTSSDEMLRRARAVLGEVADATHSNAAASLVEIMASGVSKASTLAQVARELGVEPAGVVAFGDMPNDLEMLSWAGRGYAMADGHPDALAAADDVAPDCAEDGVAQVVERLLSLRGR</sequence>
<dbReference type="GO" id="GO:0000287">
    <property type="term" value="F:magnesium ion binding"/>
    <property type="evidence" value="ECO:0007669"/>
    <property type="project" value="TreeGrafter"/>
</dbReference>
<dbReference type="Gene3D" id="3.40.50.1000">
    <property type="entry name" value="HAD superfamily/HAD-like"/>
    <property type="match status" value="1"/>
</dbReference>
<dbReference type="PANTHER" id="PTHR10000">
    <property type="entry name" value="PHOSPHOSERINE PHOSPHATASE"/>
    <property type="match status" value="1"/>
</dbReference>
<dbReference type="PANTHER" id="PTHR10000:SF8">
    <property type="entry name" value="HAD SUPERFAMILY HYDROLASE-LIKE, TYPE 3"/>
    <property type="match status" value="1"/>
</dbReference>
<dbReference type="AlphaFoldDB" id="A0A2S6IG36"/>
<evidence type="ECO:0000313" key="2">
    <source>
        <dbReference type="Proteomes" id="UP000239485"/>
    </source>
</evidence>
<dbReference type="Gene3D" id="3.30.1240.10">
    <property type="match status" value="1"/>
</dbReference>
<evidence type="ECO:0000313" key="1">
    <source>
        <dbReference type="EMBL" id="PPK93179.1"/>
    </source>
</evidence>
<dbReference type="GO" id="GO:0005829">
    <property type="term" value="C:cytosol"/>
    <property type="evidence" value="ECO:0007669"/>
    <property type="project" value="TreeGrafter"/>
</dbReference>
<dbReference type="InterPro" id="IPR023214">
    <property type="entry name" value="HAD_sf"/>
</dbReference>
<proteinExistence type="predicted"/>
<accession>A0A2S6IG36</accession>
<dbReference type="Proteomes" id="UP000239485">
    <property type="component" value="Unassembled WGS sequence"/>
</dbReference>
<dbReference type="SUPFAM" id="SSF56784">
    <property type="entry name" value="HAD-like"/>
    <property type="match status" value="1"/>
</dbReference>
<dbReference type="InterPro" id="IPR006379">
    <property type="entry name" value="HAD-SF_hydro_IIB"/>
</dbReference>
<dbReference type="NCBIfam" id="TIGR01484">
    <property type="entry name" value="HAD-SF-IIB"/>
    <property type="match status" value="1"/>
</dbReference>
<keyword evidence="2" id="KW-1185">Reference proteome</keyword>
<evidence type="ECO:0008006" key="3">
    <source>
        <dbReference type="Google" id="ProtNLM"/>
    </source>
</evidence>
<gene>
    <name evidence="1" type="ORF">CLV92_11196</name>
</gene>
<reference evidence="1 2" key="1">
    <citation type="submission" date="2018-02" db="EMBL/GenBank/DDBJ databases">
        <title>Genomic Encyclopedia of Archaeal and Bacterial Type Strains, Phase II (KMG-II): from individual species to whole genera.</title>
        <authorList>
            <person name="Goeker M."/>
        </authorList>
    </citation>
    <scope>NUCLEOTIDE SEQUENCE [LARGE SCALE GENOMIC DNA]</scope>
    <source>
        <strain evidence="1 2">DSM 22857</strain>
    </source>
</reference>
<dbReference type="InterPro" id="IPR036412">
    <property type="entry name" value="HAD-like_sf"/>
</dbReference>
<comment type="caution">
    <text evidence="1">The sequence shown here is derived from an EMBL/GenBank/DDBJ whole genome shotgun (WGS) entry which is preliminary data.</text>
</comment>
<dbReference type="EMBL" id="PTJD01000011">
    <property type="protein sequence ID" value="PPK93179.1"/>
    <property type="molecule type" value="Genomic_DNA"/>
</dbReference>
<name>A0A2S6IG36_9ACTN</name>